<keyword evidence="5 7" id="KW-0378">Hydrolase</keyword>
<organism evidence="9 10">
    <name type="scientific">Marinobacterium rhizophilum</name>
    <dbReference type="NCBI Taxonomy" id="420402"/>
    <lineage>
        <taxon>Bacteria</taxon>
        <taxon>Pseudomonadati</taxon>
        <taxon>Pseudomonadota</taxon>
        <taxon>Gammaproteobacteria</taxon>
        <taxon>Oceanospirillales</taxon>
        <taxon>Oceanospirillaceae</taxon>
        <taxon>Marinobacterium</taxon>
    </lineage>
</organism>
<name>A0ABY5HGX1_9GAMM</name>
<evidence type="ECO:0000256" key="4">
    <source>
        <dbReference type="ARBA" id="ARBA00022605"/>
    </source>
</evidence>
<evidence type="ECO:0000256" key="3">
    <source>
        <dbReference type="ARBA" id="ARBA00022490"/>
    </source>
</evidence>
<comment type="similarity">
    <text evidence="7">Belongs to the PRA-CH family.</text>
</comment>
<accession>A0ABY5HGX1</accession>
<evidence type="ECO:0000256" key="2">
    <source>
        <dbReference type="ARBA" id="ARBA00005169"/>
    </source>
</evidence>
<evidence type="ECO:0000313" key="9">
    <source>
        <dbReference type="EMBL" id="UTW10863.1"/>
    </source>
</evidence>
<dbReference type="HAMAP" id="MF_01021">
    <property type="entry name" value="HisI"/>
    <property type="match status" value="1"/>
</dbReference>
<reference evidence="9" key="1">
    <citation type="submission" date="2021-04" db="EMBL/GenBank/DDBJ databases">
        <title>Oceanospirillales bacteria with DddD are important DMSP degraders in coastal seawater.</title>
        <authorList>
            <person name="Liu J."/>
        </authorList>
    </citation>
    <scope>NUCLEOTIDE SEQUENCE</scope>
    <source>
        <strain evidence="9">D13-1</strain>
    </source>
</reference>
<keyword evidence="4 7" id="KW-0028">Amino-acid biosynthesis</keyword>
<dbReference type="PANTHER" id="PTHR42945:SF1">
    <property type="entry name" value="HISTIDINE BIOSYNTHESIS BIFUNCTIONAL PROTEIN HIS7"/>
    <property type="match status" value="1"/>
</dbReference>
<sequence length="136" mass="15516">MSELWLDQVKWNNDGLVPAIAQDHESGHILMVAWMNREALQLTVQEQRGIYWSRSRQKLWRKGEESGHVQQLHEVRLDCDGDVILLKVEQLGGIACHTGRESCFYSVLDGGHWNPVDPVLKEPGAIYQKPESANNE</sequence>
<comment type="subunit">
    <text evidence="7">Homodimer.</text>
</comment>
<evidence type="ECO:0000256" key="6">
    <source>
        <dbReference type="ARBA" id="ARBA00023102"/>
    </source>
</evidence>
<dbReference type="Gene3D" id="3.10.20.810">
    <property type="entry name" value="Phosphoribosyl-AMP cyclohydrolase"/>
    <property type="match status" value="1"/>
</dbReference>
<dbReference type="EMBL" id="CP073347">
    <property type="protein sequence ID" value="UTW10863.1"/>
    <property type="molecule type" value="Genomic_DNA"/>
</dbReference>
<evidence type="ECO:0000256" key="7">
    <source>
        <dbReference type="HAMAP-Rule" id="MF_01021"/>
    </source>
</evidence>
<keyword evidence="10" id="KW-1185">Reference proteome</keyword>
<evidence type="ECO:0000256" key="5">
    <source>
        <dbReference type="ARBA" id="ARBA00022801"/>
    </source>
</evidence>
<proteinExistence type="inferred from homology"/>
<dbReference type="InterPro" id="IPR038019">
    <property type="entry name" value="PRib_AMP_CycHydrolase_sf"/>
</dbReference>
<keyword evidence="7" id="KW-0460">Magnesium</keyword>
<protein>
    <recommendedName>
        <fullName evidence="7">Phosphoribosyl-AMP cyclohydrolase</fullName>
        <shortName evidence="7">PRA-CH</shortName>
        <ecNumber evidence="7">3.5.4.19</ecNumber>
    </recommendedName>
</protein>
<evidence type="ECO:0000313" key="10">
    <source>
        <dbReference type="Proteomes" id="UP001058461"/>
    </source>
</evidence>
<keyword evidence="7" id="KW-0862">Zinc</keyword>
<evidence type="ECO:0000259" key="8">
    <source>
        <dbReference type="Pfam" id="PF01502"/>
    </source>
</evidence>
<feature type="domain" description="Phosphoribosyl-AMP cyclohydrolase" evidence="8">
    <location>
        <begin position="31"/>
        <end position="105"/>
    </location>
</feature>
<dbReference type="RefSeq" id="WP_255852919.1">
    <property type="nucleotide sequence ID" value="NZ_CP073347.1"/>
</dbReference>
<comment type="pathway">
    <text evidence="2 7">Amino-acid biosynthesis; L-histidine biosynthesis; L-histidine from 5-phospho-alpha-D-ribose 1-diphosphate: step 3/9.</text>
</comment>
<dbReference type="InterPro" id="IPR002496">
    <property type="entry name" value="PRib_AMP_CycHydrolase_dom"/>
</dbReference>
<feature type="binding site" evidence="7">
    <location>
        <position position="79"/>
    </location>
    <ligand>
        <name>Zn(2+)</name>
        <dbReference type="ChEBI" id="CHEBI:29105"/>
        <note>ligand shared between dimeric partners</note>
    </ligand>
</feature>
<gene>
    <name evidence="7 9" type="primary">hisI</name>
    <name evidence="9" type="ORF">KDW95_16435</name>
</gene>
<dbReference type="GO" id="GO:0004635">
    <property type="term" value="F:phosphoribosyl-AMP cyclohydrolase activity"/>
    <property type="evidence" value="ECO:0007669"/>
    <property type="project" value="UniProtKB-EC"/>
</dbReference>
<feature type="binding site" evidence="7">
    <location>
        <position position="103"/>
    </location>
    <ligand>
        <name>Zn(2+)</name>
        <dbReference type="ChEBI" id="CHEBI:29105"/>
        <note>ligand shared between dimeric partners</note>
    </ligand>
</feature>
<feature type="binding site" evidence="7">
    <location>
        <position position="80"/>
    </location>
    <ligand>
        <name>Mg(2+)</name>
        <dbReference type="ChEBI" id="CHEBI:18420"/>
    </ligand>
</feature>
<comment type="cofactor">
    <cofactor evidence="7">
        <name>Zn(2+)</name>
        <dbReference type="ChEBI" id="CHEBI:29105"/>
    </cofactor>
    <text evidence="7">Binds 1 zinc ion per subunit.</text>
</comment>
<dbReference type="Pfam" id="PF01502">
    <property type="entry name" value="PRA-CH"/>
    <property type="match status" value="1"/>
</dbReference>
<dbReference type="PANTHER" id="PTHR42945">
    <property type="entry name" value="HISTIDINE BIOSYNTHESIS BIFUNCTIONAL PROTEIN"/>
    <property type="match status" value="1"/>
</dbReference>
<evidence type="ECO:0000256" key="1">
    <source>
        <dbReference type="ARBA" id="ARBA00000024"/>
    </source>
</evidence>
<keyword evidence="6 7" id="KW-0368">Histidine biosynthesis</keyword>
<comment type="cofactor">
    <cofactor evidence="7">
        <name>Mg(2+)</name>
        <dbReference type="ChEBI" id="CHEBI:18420"/>
    </cofactor>
    <text evidence="7">Binds 1 Mg(2+) ion per subunit.</text>
</comment>
<dbReference type="InterPro" id="IPR026660">
    <property type="entry name" value="PRA-CH"/>
</dbReference>
<comment type="subcellular location">
    <subcellularLocation>
        <location evidence="7">Cytoplasm</location>
    </subcellularLocation>
</comment>
<dbReference type="EC" id="3.5.4.19" evidence="7"/>
<feature type="binding site" evidence="7">
    <location>
        <position position="96"/>
    </location>
    <ligand>
        <name>Zn(2+)</name>
        <dbReference type="ChEBI" id="CHEBI:29105"/>
        <note>ligand shared between dimeric partners</note>
    </ligand>
</feature>
<feature type="binding site" evidence="7">
    <location>
        <position position="78"/>
    </location>
    <ligand>
        <name>Mg(2+)</name>
        <dbReference type="ChEBI" id="CHEBI:18420"/>
    </ligand>
</feature>
<keyword evidence="7" id="KW-0479">Metal-binding</keyword>
<dbReference type="Proteomes" id="UP001058461">
    <property type="component" value="Chromosome"/>
</dbReference>
<comment type="function">
    <text evidence="7">Catalyzes the hydrolysis of the adenine ring of phosphoribosyl-AMP.</text>
</comment>
<dbReference type="SUPFAM" id="SSF141734">
    <property type="entry name" value="HisI-like"/>
    <property type="match status" value="1"/>
</dbReference>
<keyword evidence="3 7" id="KW-0963">Cytoplasm</keyword>
<comment type="catalytic activity">
    <reaction evidence="1 7">
        <text>1-(5-phospho-beta-D-ribosyl)-5'-AMP + H2O = 1-(5-phospho-beta-D-ribosyl)-5-[(5-phospho-beta-D-ribosylamino)methylideneamino]imidazole-4-carboxamide</text>
        <dbReference type="Rhea" id="RHEA:20049"/>
        <dbReference type="ChEBI" id="CHEBI:15377"/>
        <dbReference type="ChEBI" id="CHEBI:58435"/>
        <dbReference type="ChEBI" id="CHEBI:59457"/>
        <dbReference type="EC" id="3.5.4.19"/>
    </reaction>
</comment>
<dbReference type="NCBIfam" id="NF000768">
    <property type="entry name" value="PRK00051.1"/>
    <property type="match status" value="1"/>
</dbReference>
<feature type="binding site" evidence="7">
    <location>
        <position position="82"/>
    </location>
    <ligand>
        <name>Mg(2+)</name>
        <dbReference type="ChEBI" id="CHEBI:18420"/>
    </ligand>
</feature>